<evidence type="ECO:0000256" key="3">
    <source>
        <dbReference type="ARBA" id="ARBA00022540"/>
    </source>
</evidence>
<evidence type="ECO:0000259" key="7">
    <source>
        <dbReference type="PROSITE" id="PS50250"/>
    </source>
</evidence>
<comment type="subcellular location">
    <subcellularLocation>
        <location evidence="5">Cytoplasm</location>
    </subcellularLocation>
</comment>
<reference evidence="8" key="1">
    <citation type="submission" date="2021-10" db="EMBL/GenBank/DDBJ databases">
        <title>Tropical sea cucumber genome reveals ecological adaptation and Cuvierian tubules defense mechanism.</title>
        <authorList>
            <person name="Chen T."/>
        </authorList>
    </citation>
    <scope>NUCLEOTIDE SEQUENCE</scope>
    <source>
        <strain evidence="8">Nanhai2018</strain>
        <tissue evidence="8">Muscle</tissue>
    </source>
</reference>
<dbReference type="PANTHER" id="PTHR15350:SF2">
    <property type="entry name" value="EUKARYOTIC TRANSLATION INITIATION FACTOR 3 SUBUNIT M"/>
    <property type="match status" value="1"/>
</dbReference>
<evidence type="ECO:0000256" key="2">
    <source>
        <dbReference type="ARBA" id="ARBA00022490"/>
    </source>
</evidence>
<organism evidence="8 9">
    <name type="scientific">Holothuria leucospilota</name>
    <name type="common">Black long sea cucumber</name>
    <name type="synonym">Mertensiothuria leucospilota</name>
    <dbReference type="NCBI Taxonomy" id="206669"/>
    <lineage>
        <taxon>Eukaryota</taxon>
        <taxon>Metazoa</taxon>
        <taxon>Echinodermata</taxon>
        <taxon>Eleutherozoa</taxon>
        <taxon>Echinozoa</taxon>
        <taxon>Holothuroidea</taxon>
        <taxon>Aspidochirotacea</taxon>
        <taxon>Aspidochirotida</taxon>
        <taxon>Holothuriidae</taxon>
        <taxon>Holothuria</taxon>
    </lineage>
</organism>
<evidence type="ECO:0000256" key="4">
    <source>
        <dbReference type="ARBA" id="ARBA00022917"/>
    </source>
</evidence>
<dbReference type="EMBL" id="JAIZAY010000019">
    <property type="protein sequence ID" value="KAJ8023927.1"/>
    <property type="molecule type" value="Genomic_DNA"/>
</dbReference>
<dbReference type="InterPro" id="IPR000717">
    <property type="entry name" value="PCI_dom"/>
</dbReference>
<accession>A0A9Q1BGN5</accession>
<dbReference type="SMART" id="SM00088">
    <property type="entry name" value="PINT"/>
    <property type="match status" value="1"/>
</dbReference>
<name>A0A9Q1BGN5_HOLLE</name>
<dbReference type="GO" id="GO:0001732">
    <property type="term" value="P:formation of cytoplasmic translation initiation complex"/>
    <property type="evidence" value="ECO:0007669"/>
    <property type="project" value="UniProtKB-UniRule"/>
</dbReference>
<dbReference type="Pfam" id="PF01399">
    <property type="entry name" value="PCI"/>
    <property type="match status" value="1"/>
</dbReference>
<dbReference type="InterPro" id="IPR027528">
    <property type="entry name" value="eIF3m"/>
</dbReference>
<keyword evidence="9" id="KW-1185">Reference proteome</keyword>
<dbReference type="GO" id="GO:0071541">
    <property type="term" value="C:eukaryotic translation initiation factor 3 complex, eIF3m"/>
    <property type="evidence" value="ECO:0007669"/>
    <property type="project" value="UniProtKB-UniRule"/>
</dbReference>
<comment type="caution">
    <text evidence="8">The sequence shown here is derived from an EMBL/GenBank/DDBJ whole genome shotgun (WGS) entry which is preliminary data.</text>
</comment>
<comment type="function">
    <text evidence="5">Component of the eukaryotic translation initiation factor 3 (eIF-3) complex, which is involved in protein synthesis of a specialized repertoire of mRNAs and, together with other initiation factors, stimulates binding of mRNA and methionyl-tRNAi to the 40S ribosome. The eIF-3 complex specifically targets and initiates translation of a subset of mRNAs involved in cell proliferation.</text>
</comment>
<gene>
    <name evidence="8" type="ORF">HOLleu_36506</name>
</gene>
<dbReference type="Proteomes" id="UP001152320">
    <property type="component" value="Chromosome 19"/>
</dbReference>
<dbReference type="GO" id="GO:0016282">
    <property type="term" value="C:eukaryotic 43S preinitiation complex"/>
    <property type="evidence" value="ECO:0007669"/>
    <property type="project" value="UniProtKB-UniRule"/>
</dbReference>
<keyword evidence="6" id="KW-0175">Coiled coil</keyword>
<evidence type="ECO:0000256" key="1">
    <source>
        <dbReference type="ARBA" id="ARBA00008482"/>
    </source>
</evidence>
<dbReference type="PANTHER" id="PTHR15350">
    <property type="entry name" value="COP9 SIGNALOSOME COMPLEX SUBUNIT 7/DENDRITIC CELL PROTEIN GA17"/>
    <property type="match status" value="1"/>
</dbReference>
<dbReference type="OrthoDB" id="10267031at2759"/>
<dbReference type="InterPro" id="IPR040750">
    <property type="entry name" value="eIF3m_C_helix"/>
</dbReference>
<feature type="domain" description="PCI" evidence="7">
    <location>
        <begin position="178"/>
        <end position="340"/>
    </location>
</feature>
<dbReference type="GO" id="GO:0033290">
    <property type="term" value="C:eukaryotic 48S preinitiation complex"/>
    <property type="evidence" value="ECO:0007669"/>
    <property type="project" value="UniProtKB-UniRule"/>
</dbReference>
<evidence type="ECO:0000256" key="6">
    <source>
        <dbReference type="SAM" id="Coils"/>
    </source>
</evidence>
<dbReference type="PROSITE" id="PS50250">
    <property type="entry name" value="PCI"/>
    <property type="match status" value="1"/>
</dbReference>
<comment type="subunit">
    <text evidence="5">Component of the eukaryotic translation initiation factor 3 (eIF-3) complex.</text>
</comment>
<dbReference type="AlphaFoldDB" id="A0A9Q1BGN5"/>
<protein>
    <recommendedName>
        <fullName evidence="5">Eukaryotic translation initiation factor 3 subunit M</fullName>
        <shortName evidence="5">eIF3m</shortName>
    </recommendedName>
</protein>
<evidence type="ECO:0000256" key="5">
    <source>
        <dbReference type="HAMAP-Rule" id="MF_03012"/>
    </source>
</evidence>
<keyword evidence="4 5" id="KW-0648">Protein biosynthesis</keyword>
<dbReference type="InterPro" id="IPR045237">
    <property type="entry name" value="COPS7/eIF3m"/>
</dbReference>
<comment type="similarity">
    <text evidence="5">Belongs to the eIF-3 subunit M family.</text>
</comment>
<feature type="coiled-coil region" evidence="6">
    <location>
        <begin position="288"/>
        <end position="315"/>
    </location>
</feature>
<dbReference type="GO" id="GO:0003743">
    <property type="term" value="F:translation initiation factor activity"/>
    <property type="evidence" value="ECO:0007669"/>
    <property type="project" value="UniProtKB-UniRule"/>
</dbReference>
<sequence>MNFTTFISLQETEQAGEIKSYLKSQGATIKETLSDKGIQEDLFEIIQAVGVVWKEHDEQDIEALFNSILSLLIYLPLEDMNILVPKVSEHLVAAGDGQMCDLRLKILSSLFHGVGEQNPLSYTVYSSMLQVAAQAKSCELLQTELEQVRDWIKIWQLAQEQTCNLLRLLYEALKESKQSEKASKVMVELLGTYTEDNASQARDEAHRCIVNALADPNVYLFDHLLTLRPVKFLEGERIHELLTIFVSGNLQMYQDFYNTNRDFIQTLALNHEDTIHKMRILTFMGMAVDQKELSFDQIEQALKMQEEEVERFIIEVVKSKMAQVKIDQKNRKVFVSYVTHRTFGKHQWQQLRDILTSWQKNLAHIRERLDTVANPPEETS</sequence>
<evidence type="ECO:0000313" key="8">
    <source>
        <dbReference type="EMBL" id="KAJ8023927.1"/>
    </source>
</evidence>
<evidence type="ECO:0000313" key="9">
    <source>
        <dbReference type="Proteomes" id="UP001152320"/>
    </source>
</evidence>
<dbReference type="HAMAP" id="MF_03012">
    <property type="entry name" value="eIF3m"/>
    <property type="match status" value="1"/>
</dbReference>
<dbReference type="Pfam" id="PF18005">
    <property type="entry name" value="eIF3m_C_helix"/>
    <property type="match status" value="1"/>
</dbReference>
<keyword evidence="3 5" id="KW-0396">Initiation factor</keyword>
<comment type="similarity">
    <text evidence="1">Belongs to the CSN7/EIF3M family. CSN7 subfamily.</text>
</comment>
<proteinExistence type="inferred from homology"/>
<keyword evidence="2 5" id="KW-0963">Cytoplasm</keyword>